<evidence type="ECO:0008006" key="3">
    <source>
        <dbReference type="Google" id="ProtNLM"/>
    </source>
</evidence>
<gene>
    <name evidence="1" type="ORF">HMPREF1535_04727</name>
</gene>
<dbReference type="Proteomes" id="UP000033047">
    <property type="component" value="Unassembled WGS sequence"/>
</dbReference>
<sequence length="194" mass="22434">MDILDIARLNQQRAWKVVEDSGVIPAWESIGAEINLVGSLSTGLLMTHRDIDFHIYTSPLELSDSFRAMAKLAENPSVKKIECANLLHTVEECVEWHAWFQEPEGELWQIDMIHIRKGSRYDGYFEKVAKRIAAVLTDETRRAILQLKFETPATEKVMGVEYYQAVIRDGVRSYAEFEEWRKQYPVTGVVEWMP</sequence>
<dbReference type="RefSeq" id="WP_046147746.1">
    <property type="nucleotide sequence ID" value="NZ_KQ033914.1"/>
</dbReference>
<evidence type="ECO:0000313" key="2">
    <source>
        <dbReference type="Proteomes" id="UP000033047"/>
    </source>
</evidence>
<protein>
    <recommendedName>
        <fullName evidence="3">Polymerase nucleotidyl transferase domain-containing protein</fullName>
    </recommendedName>
</protein>
<organism evidence="1 2">
    <name type="scientific">Parabacteroides goldsteinii DSM 19448 = WAL 12034</name>
    <dbReference type="NCBI Taxonomy" id="927665"/>
    <lineage>
        <taxon>Bacteria</taxon>
        <taxon>Pseudomonadati</taxon>
        <taxon>Bacteroidota</taxon>
        <taxon>Bacteroidia</taxon>
        <taxon>Bacteroidales</taxon>
        <taxon>Tannerellaceae</taxon>
        <taxon>Parabacteroides</taxon>
    </lineage>
</organism>
<dbReference type="HOGENOM" id="CLU_117106_0_0_10"/>
<dbReference type="EMBL" id="AQHV01000026">
    <property type="protein sequence ID" value="KKB47317.1"/>
    <property type="molecule type" value="Genomic_DNA"/>
</dbReference>
<accession>A0A0F5IQA8</accession>
<reference evidence="1 2" key="1">
    <citation type="submission" date="2013-04" db="EMBL/GenBank/DDBJ databases">
        <title>The Genome Sequence of Parabacteroides goldsteinii DSM 19448.</title>
        <authorList>
            <consortium name="The Broad Institute Genomics Platform"/>
            <person name="Earl A."/>
            <person name="Ward D."/>
            <person name="Feldgarden M."/>
            <person name="Gevers D."/>
            <person name="Martens E."/>
            <person name="Sakamoto M."/>
            <person name="Benno Y."/>
            <person name="Song Y."/>
            <person name="Liu C."/>
            <person name="Lee J."/>
            <person name="Bolanos M."/>
            <person name="Vaisanen M.L."/>
            <person name="Finegold S.M."/>
            <person name="Walker B."/>
            <person name="Young S."/>
            <person name="Zeng Q."/>
            <person name="Gargeya S."/>
            <person name="Fitzgerald M."/>
            <person name="Haas B."/>
            <person name="Abouelleil A."/>
            <person name="Allen A.W."/>
            <person name="Alvarado L."/>
            <person name="Arachchi H.M."/>
            <person name="Berlin A.M."/>
            <person name="Chapman S.B."/>
            <person name="Gainer-Dewar J."/>
            <person name="Goldberg J."/>
            <person name="Griggs A."/>
            <person name="Gujja S."/>
            <person name="Hansen M."/>
            <person name="Howarth C."/>
            <person name="Imamovic A."/>
            <person name="Ireland A."/>
            <person name="Larimer J."/>
            <person name="McCowan C."/>
            <person name="Murphy C."/>
            <person name="Pearson M."/>
            <person name="Poon T.W."/>
            <person name="Priest M."/>
            <person name="Roberts A."/>
            <person name="Saif S."/>
            <person name="Shea T."/>
            <person name="Sisk P."/>
            <person name="Sykes S."/>
            <person name="Wortman J."/>
            <person name="Nusbaum C."/>
            <person name="Birren B."/>
        </authorList>
    </citation>
    <scope>NUCLEOTIDE SEQUENCE [LARGE SCALE GENOMIC DNA]</scope>
    <source>
        <strain evidence="1 2">DSM 19448</strain>
    </source>
</reference>
<name>A0A0F5IQA8_9BACT</name>
<dbReference type="STRING" id="927665.HMPREF1535_04727"/>
<comment type="caution">
    <text evidence="1">The sequence shown here is derived from an EMBL/GenBank/DDBJ whole genome shotgun (WGS) entry which is preliminary data.</text>
</comment>
<evidence type="ECO:0000313" key="1">
    <source>
        <dbReference type="EMBL" id="KKB47317.1"/>
    </source>
</evidence>
<proteinExistence type="predicted"/>
<dbReference type="AlphaFoldDB" id="A0A0F5IQA8"/>
<dbReference type="PATRIC" id="fig|927665.4.peg.4848"/>